<sequence>MTTERHQVPIVASTGGLVETVKEGYTGFQMGASNVEVTTTISYIIYINTVTRALTVYGTPAFSEMIQNCMAQELSWKV</sequence>
<dbReference type="EMBL" id="LEKV01005322">
    <property type="protein sequence ID" value="KVH88991.1"/>
    <property type="molecule type" value="Genomic_DNA"/>
</dbReference>
<keyword evidence="2" id="KW-1185">Reference proteome</keyword>
<name>A0A124SAY9_CYNCS</name>
<proteinExistence type="predicted"/>
<dbReference type="PANTHER" id="PTHR45825">
    <property type="entry name" value="GRANULE-BOUND STARCH SYNTHASE 1, CHLOROPLASTIC/AMYLOPLASTIC"/>
    <property type="match status" value="1"/>
</dbReference>
<dbReference type="Gene3D" id="3.40.50.2000">
    <property type="entry name" value="Glycogen Phosphorylase B"/>
    <property type="match status" value="1"/>
</dbReference>
<feature type="non-terminal residue" evidence="1">
    <location>
        <position position="1"/>
    </location>
</feature>
<protein>
    <submittedName>
        <fullName evidence="1">Uncharacterized protein</fullName>
    </submittedName>
</protein>
<accession>A0A124SAY9</accession>
<dbReference type="STRING" id="59895.A0A124SAY9"/>
<dbReference type="Gramene" id="KVH88991">
    <property type="protein sequence ID" value="KVH88991"/>
    <property type="gene ID" value="Ccrd_009022"/>
</dbReference>
<gene>
    <name evidence="1" type="ORF">Ccrd_009022</name>
</gene>
<evidence type="ECO:0000313" key="2">
    <source>
        <dbReference type="Proteomes" id="UP000243975"/>
    </source>
</evidence>
<comment type="caution">
    <text evidence="1">The sequence shown here is derived from an EMBL/GenBank/DDBJ whole genome shotgun (WGS) entry which is preliminary data.</text>
</comment>
<dbReference type="PANTHER" id="PTHR45825:SF3">
    <property type="entry name" value="GRANULE-BOUND STARCH SYNTHASE 1, CHLOROPLASTIC_AMYLOPLASTIC"/>
    <property type="match status" value="1"/>
</dbReference>
<organism evidence="1 2">
    <name type="scientific">Cynara cardunculus var. scolymus</name>
    <name type="common">Globe artichoke</name>
    <name type="synonym">Cynara scolymus</name>
    <dbReference type="NCBI Taxonomy" id="59895"/>
    <lineage>
        <taxon>Eukaryota</taxon>
        <taxon>Viridiplantae</taxon>
        <taxon>Streptophyta</taxon>
        <taxon>Embryophyta</taxon>
        <taxon>Tracheophyta</taxon>
        <taxon>Spermatophyta</taxon>
        <taxon>Magnoliopsida</taxon>
        <taxon>eudicotyledons</taxon>
        <taxon>Gunneridae</taxon>
        <taxon>Pentapetalae</taxon>
        <taxon>asterids</taxon>
        <taxon>campanulids</taxon>
        <taxon>Asterales</taxon>
        <taxon>Asteraceae</taxon>
        <taxon>Carduoideae</taxon>
        <taxon>Cardueae</taxon>
        <taxon>Carduinae</taxon>
        <taxon>Cynara</taxon>
    </lineage>
</organism>
<dbReference type="AlphaFoldDB" id="A0A124SAY9"/>
<dbReference type="SUPFAM" id="SSF53756">
    <property type="entry name" value="UDP-Glycosyltransferase/glycogen phosphorylase"/>
    <property type="match status" value="1"/>
</dbReference>
<dbReference type="Proteomes" id="UP000243975">
    <property type="component" value="Unassembled WGS sequence"/>
</dbReference>
<reference evidence="1 2" key="1">
    <citation type="journal article" date="2016" name="Sci. Rep.">
        <title>The genome sequence of the outbreeding globe artichoke constructed de novo incorporating a phase-aware low-pass sequencing strategy of F1 progeny.</title>
        <authorList>
            <person name="Scaglione D."/>
            <person name="Reyes-Chin-Wo S."/>
            <person name="Acquadro A."/>
            <person name="Froenicke L."/>
            <person name="Portis E."/>
            <person name="Beitel C."/>
            <person name="Tirone M."/>
            <person name="Mauro R."/>
            <person name="Lo Monaco A."/>
            <person name="Mauromicale G."/>
            <person name="Faccioli P."/>
            <person name="Cattivelli L."/>
            <person name="Rieseberg L."/>
            <person name="Michelmore R."/>
            <person name="Lanteri S."/>
        </authorList>
    </citation>
    <scope>NUCLEOTIDE SEQUENCE [LARGE SCALE GENOMIC DNA]</scope>
    <source>
        <strain evidence="1">2C</strain>
    </source>
</reference>
<evidence type="ECO:0000313" key="1">
    <source>
        <dbReference type="EMBL" id="KVH88991.1"/>
    </source>
</evidence>